<dbReference type="AlphaFoldDB" id="A0A917FWF6"/>
<sequence>MSKKGIHLNCGISLLDYFFSKASLIASDYASISTREPVMEEDYQWKSKFFHHE</sequence>
<reference evidence="1" key="2">
    <citation type="submission" date="2020-09" db="EMBL/GenBank/DDBJ databases">
        <authorList>
            <person name="Sun Q."/>
            <person name="Zhou Y."/>
        </authorList>
    </citation>
    <scope>NUCLEOTIDE SEQUENCE</scope>
    <source>
        <strain evidence="1">CGMCC 1.12987</strain>
    </source>
</reference>
<dbReference type="Proteomes" id="UP000644756">
    <property type="component" value="Unassembled WGS sequence"/>
</dbReference>
<proteinExistence type="predicted"/>
<protein>
    <submittedName>
        <fullName evidence="1">Uncharacterized protein</fullName>
    </submittedName>
</protein>
<dbReference type="EMBL" id="BMGR01000008">
    <property type="protein sequence ID" value="GGG08129.1"/>
    <property type="molecule type" value="Genomic_DNA"/>
</dbReference>
<evidence type="ECO:0000313" key="1">
    <source>
        <dbReference type="EMBL" id="GGG08129.1"/>
    </source>
</evidence>
<gene>
    <name evidence="1" type="ORF">GCM10010916_26290</name>
</gene>
<comment type="caution">
    <text evidence="1">The sequence shown here is derived from an EMBL/GenBank/DDBJ whole genome shotgun (WGS) entry which is preliminary data.</text>
</comment>
<accession>A0A917FWF6</accession>
<name>A0A917FWF6_9BACL</name>
<keyword evidence="2" id="KW-1185">Reference proteome</keyword>
<reference evidence="1" key="1">
    <citation type="journal article" date="2014" name="Int. J. Syst. Evol. Microbiol.">
        <title>Complete genome sequence of Corynebacterium casei LMG S-19264T (=DSM 44701T), isolated from a smear-ripened cheese.</title>
        <authorList>
            <consortium name="US DOE Joint Genome Institute (JGI-PGF)"/>
            <person name="Walter F."/>
            <person name="Albersmeier A."/>
            <person name="Kalinowski J."/>
            <person name="Ruckert C."/>
        </authorList>
    </citation>
    <scope>NUCLEOTIDE SEQUENCE</scope>
    <source>
        <strain evidence="1">CGMCC 1.12987</strain>
    </source>
</reference>
<organism evidence="1 2">
    <name type="scientific">Paenibacillus abyssi</name>
    <dbReference type="NCBI Taxonomy" id="1340531"/>
    <lineage>
        <taxon>Bacteria</taxon>
        <taxon>Bacillati</taxon>
        <taxon>Bacillota</taxon>
        <taxon>Bacilli</taxon>
        <taxon>Bacillales</taxon>
        <taxon>Paenibacillaceae</taxon>
        <taxon>Paenibacillus</taxon>
    </lineage>
</organism>
<evidence type="ECO:0000313" key="2">
    <source>
        <dbReference type="Proteomes" id="UP000644756"/>
    </source>
</evidence>